<keyword evidence="2" id="KW-1185">Reference proteome</keyword>
<proteinExistence type="predicted"/>
<protein>
    <submittedName>
        <fullName evidence="1">SPOR domain-containing protein</fullName>
    </submittedName>
</protein>
<name>A0ACC6P0K5_9BURK</name>
<comment type="caution">
    <text evidence="1">The sequence shown here is derived from an EMBL/GenBank/DDBJ whole genome shotgun (WGS) entry which is preliminary data.</text>
</comment>
<evidence type="ECO:0000313" key="2">
    <source>
        <dbReference type="Proteomes" id="UP001364695"/>
    </source>
</evidence>
<dbReference type="Proteomes" id="UP001364695">
    <property type="component" value="Unassembled WGS sequence"/>
</dbReference>
<dbReference type="EMBL" id="JAWDIE010000006">
    <property type="protein sequence ID" value="MEJ7137769.1"/>
    <property type="molecule type" value="Genomic_DNA"/>
</dbReference>
<reference evidence="1" key="1">
    <citation type="submission" date="2023-10" db="EMBL/GenBank/DDBJ databases">
        <title>Amphibacter perezi, gen. nov., sp. nov. a novel taxa of the family Comamonadaceae, class Betaproteobacteria isolated from the skin microbiota of Pelophylax perezi from different populations.</title>
        <authorList>
            <person name="Costa S."/>
            <person name="Proenca D.N."/>
            <person name="Lopes I."/>
            <person name="Morais P.V."/>
        </authorList>
    </citation>
    <scope>NUCLEOTIDE SEQUENCE</scope>
    <source>
        <strain evidence="1">SL12-8</strain>
    </source>
</reference>
<accession>A0ACC6P0K5</accession>
<gene>
    <name evidence="1" type="ORF">RV045_04890</name>
</gene>
<organism evidence="1 2">
    <name type="scientific">Amphibiibacter pelophylacis</name>
    <dbReference type="NCBI Taxonomy" id="1799477"/>
    <lineage>
        <taxon>Bacteria</taxon>
        <taxon>Pseudomonadati</taxon>
        <taxon>Pseudomonadota</taxon>
        <taxon>Betaproteobacteria</taxon>
        <taxon>Burkholderiales</taxon>
        <taxon>Sphaerotilaceae</taxon>
        <taxon>Amphibiibacter</taxon>
    </lineage>
</organism>
<evidence type="ECO:0000313" key="1">
    <source>
        <dbReference type="EMBL" id="MEJ7137769.1"/>
    </source>
</evidence>
<sequence length="311" mass="31643">MSFQESRPSSATVFRPRRADAQAAARPVTQSRFQAGGFGIGLVIGLLLALAAALIAALVITRTPAPFVDKVPSSSATDRLPMTDPNAGLSSASNSTKVVTPNQPAPEPAAPEPGAQLATGMDDAPAVPAPTVPSTATLPSTAQAPAAPAAPAAPPARVAALTPPAAVLPPAVDPAEAARKAKEAKDAADRKAKLAAERKAKAEALAAAKARDADAILNGGQASAPAPQAPAAQNQRTYVQAGAFSSREQADRQRAQLTLQGYVVQVQERQVNGNTIYRVRLGPFARRAQAEVAQAELQAMSVPSMVVGGGN</sequence>